<dbReference type="Pfam" id="PF00348">
    <property type="entry name" value="polyprenyl_synt"/>
    <property type="match status" value="1"/>
</dbReference>
<dbReference type="GO" id="GO:0046872">
    <property type="term" value="F:metal ion binding"/>
    <property type="evidence" value="ECO:0007669"/>
    <property type="project" value="UniProtKB-KW"/>
</dbReference>
<dbReference type="PROSITE" id="PS00444">
    <property type="entry name" value="POLYPRENYL_SYNTHASE_2"/>
    <property type="match status" value="1"/>
</dbReference>
<accession>G4ZWZ2</accession>
<feature type="region of interest" description="Disordered" evidence="8">
    <location>
        <begin position="416"/>
        <end position="454"/>
    </location>
</feature>
<keyword evidence="3 7" id="KW-0808">Transferase</keyword>
<protein>
    <submittedName>
        <fullName evidence="9">Uncharacterized protein</fullName>
    </submittedName>
</protein>
<dbReference type="PANTHER" id="PTHR12001">
    <property type="entry name" value="GERANYLGERANYL PYROPHOSPHATE SYNTHASE"/>
    <property type="match status" value="1"/>
</dbReference>
<dbReference type="EMBL" id="JH159157">
    <property type="protein sequence ID" value="EGZ11763.1"/>
    <property type="molecule type" value="Genomic_DNA"/>
</dbReference>
<evidence type="ECO:0000256" key="1">
    <source>
        <dbReference type="ARBA" id="ARBA00001946"/>
    </source>
</evidence>
<dbReference type="SUPFAM" id="SSF48576">
    <property type="entry name" value="Terpenoid synthases"/>
    <property type="match status" value="1"/>
</dbReference>
<dbReference type="Proteomes" id="UP000002640">
    <property type="component" value="Unassembled WGS sequence"/>
</dbReference>
<dbReference type="Gene3D" id="1.10.600.10">
    <property type="entry name" value="Farnesyl Diphosphate Synthase"/>
    <property type="match status" value="1"/>
</dbReference>
<evidence type="ECO:0000256" key="4">
    <source>
        <dbReference type="ARBA" id="ARBA00022723"/>
    </source>
</evidence>
<evidence type="ECO:0000256" key="2">
    <source>
        <dbReference type="ARBA" id="ARBA00006706"/>
    </source>
</evidence>
<gene>
    <name evidence="9" type="ORF">PHYSODRAFT_336262</name>
</gene>
<dbReference type="KEGG" id="psoj:PHYSODRAFT_336262"/>
<dbReference type="GO" id="GO:0006744">
    <property type="term" value="P:ubiquinone biosynthetic process"/>
    <property type="evidence" value="ECO:0007669"/>
    <property type="project" value="TreeGrafter"/>
</dbReference>
<keyword evidence="10" id="KW-1185">Reference proteome</keyword>
<proteinExistence type="inferred from homology"/>
<dbReference type="InterPro" id="IPR000092">
    <property type="entry name" value="Polyprenyl_synt"/>
</dbReference>
<dbReference type="GO" id="GO:0004659">
    <property type="term" value="F:prenyltransferase activity"/>
    <property type="evidence" value="ECO:0007669"/>
    <property type="project" value="InterPro"/>
</dbReference>
<dbReference type="PANTHER" id="PTHR12001:SF69">
    <property type="entry name" value="ALL TRANS-POLYPRENYL-DIPHOSPHATE SYNTHASE PDSS1"/>
    <property type="match status" value="1"/>
</dbReference>
<dbReference type="OMA" id="GKQMRPM"/>
<evidence type="ECO:0000256" key="7">
    <source>
        <dbReference type="RuleBase" id="RU004466"/>
    </source>
</evidence>
<dbReference type="RefSeq" id="XP_009532096.1">
    <property type="nucleotide sequence ID" value="XM_009533801.1"/>
</dbReference>
<reference evidence="9 10" key="1">
    <citation type="journal article" date="2006" name="Science">
        <title>Phytophthora genome sequences uncover evolutionary origins and mechanisms of pathogenesis.</title>
        <authorList>
            <person name="Tyler B.M."/>
            <person name="Tripathy S."/>
            <person name="Zhang X."/>
            <person name="Dehal P."/>
            <person name="Jiang R.H."/>
            <person name="Aerts A."/>
            <person name="Arredondo F.D."/>
            <person name="Baxter L."/>
            <person name="Bensasson D."/>
            <person name="Beynon J.L."/>
            <person name="Chapman J."/>
            <person name="Damasceno C.M."/>
            <person name="Dorrance A.E."/>
            <person name="Dou D."/>
            <person name="Dickerman A.W."/>
            <person name="Dubchak I.L."/>
            <person name="Garbelotto M."/>
            <person name="Gijzen M."/>
            <person name="Gordon S.G."/>
            <person name="Govers F."/>
            <person name="Grunwald N.J."/>
            <person name="Huang W."/>
            <person name="Ivors K.L."/>
            <person name="Jones R.W."/>
            <person name="Kamoun S."/>
            <person name="Krampis K."/>
            <person name="Lamour K.H."/>
            <person name="Lee M.K."/>
            <person name="McDonald W.H."/>
            <person name="Medina M."/>
            <person name="Meijer H.J."/>
            <person name="Nordberg E.K."/>
            <person name="Maclean D.J."/>
            <person name="Ospina-Giraldo M.D."/>
            <person name="Morris P.F."/>
            <person name="Phuntumart V."/>
            <person name="Putnam N.H."/>
            <person name="Rash S."/>
            <person name="Rose J.K."/>
            <person name="Sakihama Y."/>
            <person name="Salamov A.A."/>
            <person name="Savidor A."/>
            <person name="Scheuring C.F."/>
            <person name="Smith B.M."/>
            <person name="Sobral B.W."/>
            <person name="Terry A."/>
            <person name="Torto-Alalibo T.A."/>
            <person name="Win J."/>
            <person name="Xu Z."/>
            <person name="Zhang H."/>
            <person name="Grigoriev I.V."/>
            <person name="Rokhsar D.S."/>
            <person name="Boore J.L."/>
        </authorList>
    </citation>
    <scope>NUCLEOTIDE SEQUENCE [LARGE SCALE GENOMIC DNA]</scope>
    <source>
        <strain evidence="9 10">P6497</strain>
    </source>
</reference>
<comment type="cofactor">
    <cofactor evidence="1">
        <name>Mg(2+)</name>
        <dbReference type="ChEBI" id="CHEBI:18420"/>
    </cofactor>
</comment>
<organism evidence="9 10">
    <name type="scientific">Phytophthora sojae (strain P6497)</name>
    <name type="common">Soybean stem and root rot agent</name>
    <name type="synonym">Phytophthora megasperma f. sp. glycines</name>
    <dbReference type="NCBI Taxonomy" id="1094619"/>
    <lineage>
        <taxon>Eukaryota</taxon>
        <taxon>Sar</taxon>
        <taxon>Stramenopiles</taxon>
        <taxon>Oomycota</taxon>
        <taxon>Peronosporomycetes</taxon>
        <taxon>Peronosporales</taxon>
        <taxon>Peronosporaceae</taxon>
        <taxon>Phytophthora</taxon>
    </lineage>
</organism>
<dbReference type="InterPro" id="IPR008949">
    <property type="entry name" value="Isoprenoid_synthase_dom_sf"/>
</dbReference>
<evidence type="ECO:0000256" key="3">
    <source>
        <dbReference type="ARBA" id="ARBA00022679"/>
    </source>
</evidence>
<dbReference type="AlphaFoldDB" id="G4ZWZ2"/>
<dbReference type="GO" id="GO:0008299">
    <property type="term" value="P:isoprenoid biosynthetic process"/>
    <property type="evidence" value="ECO:0007669"/>
    <property type="project" value="UniProtKB-KW"/>
</dbReference>
<dbReference type="STRING" id="1094619.G4ZWZ2"/>
<dbReference type="SFLD" id="SFLDS00005">
    <property type="entry name" value="Isoprenoid_Synthase_Type_I"/>
    <property type="match status" value="1"/>
</dbReference>
<keyword evidence="4" id="KW-0479">Metal-binding</keyword>
<dbReference type="GeneID" id="20647171"/>
<dbReference type="InParanoid" id="G4ZWZ2"/>
<evidence type="ECO:0000256" key="6">
    <source>
        <dbReference type="ARBA" id="ARBA00023229"/>
    </source>
</evidence>
<comment type="similarity">
    <text evidence="2 7">Belongs to the FPP/GGPP synthase family.</text>
</comment>
<dbReference type="SMR" id="G4ZWZ2"/>
<keyword evidence="6" id="KW-0414">Isoprene biosynthesis</keyword>
<evidence type="ECO:0000256" key="5">
    <source>
        <dbReference type="ARBA" id="ARBA00022842"/>
    </source>
</evidence>
<evidence type="ECO:0000313" key="10">
    <source>
        <dbReference type="Proteomes" id="UP000002640"/>
    </source>
</evidence>
<evidence type="ECO:0000256" key="8">
    <source>
        <dbReference type="SAM" id="MobiDB-lite"/>
    </source>
</evidence>
<dbReference type="GO" id="GO:1990234">
    <property type="term" value="C:transferase complex"/>
    <property type="evidence" value="ECO:0007669"/>
    <property type="project" value="TreeGrafter"/>
</dbReference>
<name>G4ZWZ2_PHYSP</name>
<sequence length="454" mass="49723">MKLLLRRGAALATQARHMSSLREQAVRVMAGKIRSDLESNPNLWLSASAVDEPTVSILHPAPGYALAGSSPEVHRDLSLDFDKSVSEMEVPLAYLPTDPSTLADPFTLVEQDMVSVTESIKRILGSDHPVLEAVARYFFEHDGGKKVRPTMVLLVARTAEAHRRATGAPLPETQSEEYTRAAQQRLAEITEMIHTASLMHDDVIDEADTRRGRPSVNKVFGGKMAVLAGDFLLARSSVSLARLRNLEAVELMSTSIEHLVKGEVMQMKNADARDDITPFEYYLRKNYYKTGSLMSNSCKAALVLGKHDERICDLGFAFGRHIGLAFQLIDDVLDYEGVNTGKPLLADLKSGLSTAPLLLAQEEFPVLRELAKRKFSKEGDIEMASELVEKSTGIERSKALAIGQAELAAQVAMQFAPSPERDAMDGEPSSSSQKKKKEETNCNLVGISPFTIAA</sequence>
<dbReference type="InterPro" id="IPR033749">
    <property type="entry name" value="Polyprenyl_synt_CS"/>
</dbReference>
<evidence type="ECO:0000313" key="9">
    <source>
        <dbReference type="EMBL" id="EGZ11763.1"/>
    </source>
</evidence>
<dbReference type="CDD" id="cd00685">
    <property type="entry name" value="Trans_IPPS_HT"/>
    <property type="match status" value="1"/>
</dbReference>
<keyword evidence="5" id="KW-0460">Magnesium</keyword>
<dbReference type="PROSITE" id="PS00723">
    <property type="entry name" value="POLYPRENYL_SYNTHASE_1"/>
    <property type="match status" value="1"/>
</dbReference>